<evidence type="ECO:0000256" key="5">
    <source>
        <dbReference type="ARBA" id="ARBA00023163"/>
    </source>
</evidence>
<evidence type="ECO:0000256" key="3">
    <source>
        <dbReference type="ARBA" id="ARBA00022679"/>
    </source>
</evidence>
<sequence length="244" mass="27103">IEDALAKSWIAWKANAVNLNPGSPENAGTDLEKVGEWISRHGFDAREIMDEGHTGAARRASLCIWLEELGISDSHQLRALDDRDLEQIAQKVYKEKKLYPPTFGKMELRDGRNGEPFDKPITVGNLYMMKLIHLVGDKVHARSTGPYSLITQQPLGGKAQFGGQRLGEMEVWALEAHGAAHTLQEMLTIKSDDVMGRAKAYESLVKGEDIRQLGIPESTKVLFMELRSFGFAVELLSEGENVSI</sequence>
<organism evidence="9">
    <name type="scientific">marine sediment metagenome</name>
    <dbReference type="NCBI Taxonomy" id="412755"/>
    <lineage>
        <taxon>unclassified sequences</taxon>
        <taxon>metagenomes</taxon>
        <taxon>ecological metagenomes</taxon>
    </lineage>
</organism>
<evidence type="ECO:0000259" key="8">
    <source>
        <dbReference type="Pfam" id="PF04560"/>
    </source>
</evidence>
<evidence type="ECO:0000256" key="1">
    <source>
        <dbReference type="ARBA" id="ARBA00012418"/>
    </source>
</evidence>
<reference evidence="9" key="1">
    <citation type="journal article" date="2014" name="Front. Microbiol.">
        <title>High frequency of phylogenetically diverse reductive dehalogenase-homologous genes in deep subseafloor sedimentary metagenomes.</title>
        <authorList>
            <person name="Kawai M."/>
            <person name="Futagami T."/>
            <person name="Toyoda A."/>
            <person name="Takaki Y."/>
            <person name="Nishi S."/>
            <person name="Hori S."/>
            <person name="Arai W."/>
            <person name="Tsubouchi T."/>
            <person name="Morono Y."/>
            <person name="Uchiyama I."/>
            <person name="Ito T."/>
            <person name="Fujiyama A."/>
            <person name="Inagaki F."/>
            <person name="Takami H."/>
        </authorList>
    </citation>
    <scope>NUCLEOTIDE SEQUENCE</scope>
    <source>
        <strain evidence="9">Expedition CK06-06</strain>
    </source>
</reference>
<feature type="domain" description="DNA-directed RNA polymerase subunit 2 hybrid-binding" evidence="7">
    <location>
        <begin position="84"/>
        <end position="160"/>
    </location>
</feature>
<dbReference type="InterPro" id="IPR015712">
    <property type="entry name" value="DNA-dir_RNA_pol_su2"/>
</dbReference>
<gene>
    <name evidence="9" type="ORF">S06H3_44503</name>
</gene>
<dbReference type="EMBL" id="BARV01027681">
    <property type="protein sequence ID" value="GAI40057.1"/>
    <property type="molecule type" value="Genomic_DNA"/>
</dbReference>
<keyword evidence="4" id="KW-0548">Nucleotidyltransferase</keyword>
<accession>X1N7T4</accession>
<feature type="non-terminal residue" evidence="9">
    <location>
        <position position="1"/>
    </location>
</feature>
<dbReference type="FunFam" id="3.90.1800.10:FF:000001">
    <property type="entry name" value="DNA-directed RNA polymerase subunit beta"/>
    <property type="match status" value="1"/>
</dbReference>
<proteinExistence type="predicted"/>
<keyword evidence="5" id="KW-0804">Transcription</keyword>
<dbReference type="PANTHER" id="PTHR20856">
    <property type="entry name" value="DNA-DIRECTED RNA POLYMERASE I SUBUNIT 2"/>
    <property type="match status" value="1"/>
</dbReference>
<evidence type="ECO:0000256" key="4">
    <source>
        <dbReference type="ARBA" id="ARBA00022695"/>
    </source>
</evidence>
<protein>
    <recommendedName>
        <fullName evidence="1">DNA-directed RNA polymerase</fullName>
        <ecNumber evidence="1">2.7.7.6</ecNumber>
    </recommendedName>
</protein>
<keyword evidence="2" id="KW-0240">DNA-directed RNA polymerase</keyword>
<dbReference type="Pfam" id="PF04560">
    <property type="entry name" value="RNA_pol_Rpb2_7"/>
    <property type="match status" value="1"/>
</dbReference>
<dbReference type="SUPFAM" id="SSF64484">
    <property type="entry name" value="beta and beta-prime subunits of DNA dependent RNA-polymerase"/>
    <property type="match status" value="1"/>
</dbReference>
<dbReference type="GO" id="GO:0032549">
    <property type="term" value="F:ribonucleoside binding"/>
    <property type="evidence" value="ECO:0007669"/>
    <property type="project" value="InterPro"/>
</dbReference>
<dbReference type="GO" id="GO:0000428">
    <property type="term" value="C:DNA-directed RNA polymerase complex"/>
    <property type="evidence" value="ECO:0007669"/>
    <property type="project" value="UniProtKB-KW"/>
</dbReference>
<dbReference type="GO" id="GO:0003899">
    <property type="term" value="F:DNA-directed RNA polymerase activity"/>
    <property type="evidence" value="ECO:0007669"/>
    <property type="project" value="UniProtKB-EC"/>
</dbReference>
<evidence type="ECO:0000256" key="6">
    <source>
        <dbReference type="ARBA" id="ARBA00048552"/>
    </source>
</evidence>
<dbReference type="InterPro" id="IPR007641">
    <property type="entry name" value="RNA_pol_Rpb2_7"/>
</dbReference>
<dbReference type="AlphaFoldDB" id="X1N7T4"/>
<comment type="catalytic activity">
    <reaction evidence="6">
        <text>RNA(n) + a ribonucleoside 5'-triphosphate = RNA(n+1) + diphosphate</text>
        <dbReference type="Rhea" id="RHEA:21248"/>
        <dbReference type="Rhea" id="RHEA-COMP:14527"/>
        <dbReference type="Rhea" id="RHEA-COMP:17342"/>
        <dbReference type="ChEBI" id="CHEBI:33019"/>
        <dbReference type="ChEBI" id="CHEBI:61557"/>
        <dbReference type="ChEBI" id="CHEBI:140395"/>
        <dbReference type="EC" id="2.7.7.6"/>
    </reaction>
</comment>
<evidence type="ECO:0000313" key="9">
    <source>
        <dbReference type="EMBL" id="GAI40057.1"/>
    </source>
</evidence>
<dbReference type="Gene3D" id="3.90.1800.10">
    <property type="entry name" value="RNA polymerase alpha subunit dimerisation domain"/>
    <property type="match status" value="1"/>
</dbReference>
<dbReference type="Gene3D" id="2.40.270.10">
    <property type="entry name" value="DNA-directed RNA polymerase, subunit 2, domain 6"/>
    <property type="match status" value="1"/>
</dbReference>
<dbReference type="InterPro" id="IPR007120">
    <property type="entry name" value="DNA-dir_RNAP_su2_dom"/>
</dbReference>
<dbReference type="Pfam" id="PF00562">
    <property type="entry name" value="RNA_pol_Rpb2_6"/>
    <property type="match status" value="1"/>
</dbReference>
<dbReference type="GO" id="GO:0006351">
    <property type="term" value="P:DNA-templated transcription"/>
    <property type="evidence" value="ECO:0007669"/>
    <property type="project" value="InterPro"/>
</dbReference>
<dbReference type="GO" id="GO:0003677">
    <property type="term" value="F:DNA binding"/>
    <property type="evidence" value="ECO:0007669"/>
    <property type="project" value="InterPro"/>
</dbReference>
<evidence type="ECO:0000259" key="7">
    <source>
        <dbReference type="Pfam" id="PF00562"/>
    </source>
</evidence>
<name>X1N7T4_9ZZZZ</name>
<keyword evidence="3" id="KW-0808">Transferase</keyword>
<evidence type="ECO:0000256" key="2">
    <source>
        <dbReference type="ARBA" id="ARBA00022478"/>
    </source>
</evidence>
<comment type="caution">
    <text evidence="9">The sequence shown here is derived from an EMBL/GenBank/DDBJ whole genome shotgun (WGS) entry which is preliminary data.</text>
</comment>
<dbReference type="EC" id="2.7.7.6" evidence="1"/>
<dbReference type="InterPro" id="IPR037033">
    <property type="entry name" value="DNA-dir_RNAP_su2_hyb_sf"/>
</dbReference>
<feature type="domain" description="RNA polymerase Rpb2" evidence="8">
    <location>
        <begin position="162"/>
        <end position="236"/>
    </location>
</feature>